<dbReference type="GO" id="GO:0000049">
    <property type="term" value="F:tRNA binding"/>
    <property type="evidence" value="ECO:0007669"/>
    <property type="project" value="UniProtKB-UniRule"/>
</dbReference>
<keyword evidence="10" id="KW-1185">Reference proteome</keyword>
<evidence type="ECO:0000256" key="2">
    <source>
        <dbReference type="ARBA" id="ARBA00022694"/>
    </source>
</evidence>
<dbReference type="Proteomes" id="UP000189800">
    <property type="component" value="Unassembled WGS sequence"/>
</dbReference>
<protein>
    <recommendedName>
        <fullName evidence="7 8">Ribonuclease P protein component</fullName>
        <shortName evidence="7">RNase P protein</shortName>
        <shortName evidence="7">RNaseP protein</shortName>
        <ecNumber evidence="7 8">3.1.26.5</ecNumber>
    </recommendedName>
    <alternativeName>
        <fullName evidence="7">Protein C5</fullName>
    </alternativeName>
</protein>
<comment type="caution">
    <text evidence="9">The sequence shown here is derived from an EMBL/GenBank/DDBJ whole genome shotgun (WGS) entry which is preliminary data.</text>
</comment>
<comment type="subunit">
    <text evidence="7">Consists of a catalytic RNA component (M1 or rnpB) and a protein subunit.</text>
</comment>
<dbReference type="PANTHER" id="PTHR33992">
    <property type="entry name" value="RIBONUCLEASE P PROTEIN COMPONENT"/>
    <property type="match status" value="1"/>
</dbReference>
<dbReference type="InterPro" id="IPR020539">
    <property type="entry name" value="RNase_P_CS"/>
</dbReference>
<dbReference type="NCBIfam" id="TIGR00188">
    <property type="entry name" value="rnpA"/>
    <property type="match status" value="1"/>
</dbReference>
<dbReference type="PROSITE" id="PS00648">
    <property type="entry name" value="RIBONUCLEASE_P"/>
    <property type="match status" value="1"/>
</dbReference>
<dbReference type="EMBL" id="MUYU01000035">
    <property type="protein sequence ID" value="OOS20903.1"/>
    <property type="molecule type" value="Genomic_DNA"/>
</dbReference>
<dbReference type="GO" id="GO:0001682">
    <property type="term" value="P:tRNA 5'-leader removal"/>
    <property type="evidence" value="ECO:0007669"/>
    <property type="project" value="UniProtKB-UniRule"/>
</dbReference>
<evidence type="ECO:0000256" key="3">
    <source>
        <dbReference type="ARBA" id="ARBA00022722"/>
    </source>
</evidence>
<comment type="function">
    <text evidence="1 7">RNaseP catalyzes the removal of the 5'-leader sequence from pre-tRNA to produce the mature 5'-terminus. It can also cleave other RNA substrates such as 4.5S RNA. The protein component plays an auxiliary but essential role in vivo by binding to the 5'-leader sequence and broadening the substrate specificity of the ribozyme.</text>
</comment>
<sequence>MTVSDVCFQKKDRLLTPAQFQAVFDAPIKKIHGEHLLLFIAQGETLPRLGLAITKKKLKNATDRNRLKRLTREQFRLNKSGLADVDLVLIVKKRYDKTYDIGAELAVMFSKLKKMYPSKPS</sequence>
<dbReference type="STRING" id="470453.B0680_10135"/>
<reference evidence="9 10" key="1">
    <citation type="submission" date="2017-02" db="EMBL/GenBank/DDBJ databases">
        <title>Draft genome sequence of Moraxella pluranimalium CCUG 54913T type strain.</title>
        <authorList>
            <person name="Salva-Serra F."/>
            <person name="Engstrom-Jakobsson H."/>
            <person name="Thorell K."/>
            <person name="Jaen-Luchoro D."/>
            <person name="Gonzales-Siles L."/>
            <person name="Karlsson R."/>
            <person name="Yazdan S."/>
            <person name="Boulund F."/>
            <person name="Johnning A."/>
            <person name="Engstrand L."/>
            <person name="Kristiansson E."/>
            <person name="Moore E."/>
        </authorList>
    </citation>
    <scope>NUCLEOTIDE SEQUENCE [LARGE SCALE GENOMIC DNA]</scope>
    <source>
        <strain evidence="9 10">CCUG 54913</strain>
    </source>
</reference>
<keyword evidence="2 7" id="KW-0819">tRNA processing</keyword>
<evidence type="ECO:0000256" key="7">
    <source>
        <dbReference type="HAMAP-Rule" id="MF_00227"/>
    </source>
</evidence>
<evidence type="ECO:0000256" key="1">
    <source>
        <dbReference type="ARBA" id="ARBA00002663"/>
    </source>
</evidence>
<evidence type="ECO:0000256" key="4">
    <source>
        <dbReference type="ARBA" id="ARBA00022759"/>
    </source>
</evidence>
<dbReference type="AlphaFoldDB" id="A0A1T0CF28"/>
<evidence type="ECO:0000256" key="8">
    <source>
        <dbReference type="NCBIfam" id="TIGR00188"/>
    </source>
</evidence>
<dbReference type="OrthoDB" id="9796422at2"/>
<evidence type="ECO:0000313" key="9">
    <source>
        <dbReference type="EMBL" id="OOS20903.1"/>
    </source>
</evidence>
<evidence type="ECO:0000256" key="5">
    <source>
        <dbReference type="ARBA" id="ARBA00022801"/>
    </source>
</evidence>
<dbReference type="InterPro" id="IPR014721">
    <property type="entry name" value="Ribsml_uS5_D2-typ_fold_subgr"/>
</dbReference>
<dbReference type="GO" id="GO:0030677">
    <property type="term" value="C:ribonuclease P complex"/>
    <property type="evidence" value="ECO:0007669"/>
    <property type="project" value="TreeGrafter"/>
</dbReference>
<dbReference type="PANTHER" id="PTHR33992:SF1">
    <property type="entry name" value="RIBONUCLEASE P PROTEIN COMPONENT"/>
    <property type="match status" value="1"/>
</dbReference>
<dbReference type="Pfam" id="PF00825">
    <property type="entry name" value="Ribonuclease_P"/>
    <property type="match status" value="1"/>
</dbReference>
<dbReference type="Gene3D" id="3.30.230.10">
    <property type="match status" value="1"/>
</dbReference>
<dbReference type="HAMAP" id="MF_00227">
    <property type="entry name" value="RNase_P"/>
    <property type="match status" value="1"/>
</dbReference>
<dbReference type="RefSeq" id="WP_158078327.1">
    <property type="nucleotide sequence ID" value="NZ_MUYU01000035.1"/>
</dbReference>
<dbReference type="InterPro" id="IPR000100">
    <property type="entry name" value="RNase_P"/>
</dbReference>
<dbReference type="SUPFAM" id="SSF54211">
    <property type="entry name" value="Ribosomal protein S5 domain 2-like"/>
    <property type="match status" value="1"/>
</dbReference>
<keyword evidence="6 7" id="KW-0694">RNA-binding</keyword>
<dbReference type="GO" id="GO:0004526">
    <property type="term" value="F:ribonuclease P activity"/>
    <property type="evidence" value="ECO:0007669"/>
    <property type="project" value="UniProtKB-UniRule"/>
</dbReference>
<keyword evidence="3 7" id="KW-0540">Nuclease</keyword>
<evidence type="ECO:0000313" key="10">
    <source>
        <dbReference type="Proteomes" id="UP000189800"/>
    </source>
</evidence>
<keyword evidence="5 7" id="KW-0378">Hydrolase</keyword>
<proteinExistence type="inferred from homology"/>
<dbReference type="InterPro" id="IPR020568">
    <property type="entry name" value="Ribosomal_Su5_D2-typ_SF"/>
</dbReference>
<comment type="catalytic activity">
    <reaction evidence="7">
        <text>Endonucleolytic cleavage of RNA, removing 5'-extranucleotides from tRNA precursor.</text>
        <dbReference type="EC" id="3.1.26.5"/>
    </reaction>
</comment>
<keyword evidence="4 7" id="KW-0255">Endonuclease</keyword>
<evidence type="ECO:0000256" key="6">
    <source>
        <dbReference type="ARBA" id="ARBA00022884"/>
    </source>
</evidence>
<organism evidence="9 10">
    <name type="scientific">Moraxella pluranimalium</name>
    <dbReference type="NCBI Taxonomy" id="470453"/>
    <lineage>
        <taxon>Bacteria</taxon>
        <taxon>Pseudomonadati</taxon>
        <taxon>Pseudomonadota</taxon>
        <taxon>Gammaproteobacteria</taxon>
        <taxon>Moraxellales</taxon>
        <taxon>Moraxellaceae</taxon>
        <taxon>Moraxella</taxon>
    </lineage>
</organism>
<dbReference type="GO" id="GO:0042781">
    <property type="term" value="F:3'-tRNA processing endoribonuclease activity"/>
    <property type="evidence" value="ECO:0007669"/>
    <property type="project" value="TreeGrafter"/>
</dbReference>
<accession>A0A1T0CF28</accession>
<comment type="similarity">
    <text evidence="7">Belongs to the RnpA family.</text>
</comment>
<dbReference type="EC" id="3.1.26.5" evidence="7 8"/>
<name>A0A1T0CF28_9GAMM</name>
<gene>
    <name evidence="7" type="primary">rnpA</name>
    <name evidence="9" type="ORF">B0680_10135</name>
</gene>